<protein>
    <submittedName>
        <fullName evidence="1">Uncharacterized protein</fullName>
    </submittedName>
</protein>
<sequence>MAQQSPRYKAGQIVYWQMYCIMRAEVLEVIDRKFRTPKYRVKWIDENDRISVHKEHYLTASSIYWKDDGTPEKWWVIVE</sequence>
<dbReference type="EMBL" id="MT711976">
    <property type="protein sequence ID" value="QMP84288.1"/>
    <property type="molecule type" value="Genomic_DNA"/>
</dbReference>
<gene>
    <name evidence="1" type="ORF">HUN41_00195</name>
</gene>
<evidence type="ECO:0000313" key="2">
    <source>
        <dbReference type="Proteomes" id="UP000515922"/>
    </source>
</evidence>
<evidence type="ECO:0000313" key="1">
    <source>
        <dbReference type="EMBL" id="QMP84288.1"/>
    </source>
</evidence>
<reference evidence="1 2" key="1">
    <citation type="submission" date="2020-07" db="EMBL/GenBank/DDBJ databases">
        <title>Streptomyces phage Genome sequencing and assembly.</title>
        <authorList>
            <person name="Sharma V."/>
            <person name="Hardy A."/>
            <person name="Frunzke J."/>
        </authorList>
    </citation>
    <scope>NUCLEOTIDE SEQUENCE [LARGE SCALE GENOMIC DNA]</scope>
</reference>
<organism evidence="1 2">
    <name type="scientific">Streptomyces phage Coruscant</name>
    <dbReference type="NCBI Taxonomy" id="2739834"/>
    <lineage>
        <taxon>Viruses</taxon>
        <taxon>Duplodnaviria</taxon>
        <taxon>Heunggongvirae</taxon>
        <taxon>Uroviricota</taxon>
        <taxon>Caudoviricetes</taxon>
        <taxon>Stanwilliamsviridae</taxon>
        <taxon>Boydwoodruffvirinae</taxon>
        <taxon>Coruscantvirus</taxon>
        <taxon>Coruscantvirus coruscant</taxon>
    </lineage>
</organism>
<accession>A0A7G4AW98</accession>
<name>A0A7G4AW98_9CAUD</name>
<proteinExistence type="predicted"/>
<keyword evidence="2" id="KW-1185">Reference proteome</keyword>
<dbReference type="Proteomes" id="UP000515922">
    <property type="component" value="Segment"/>
</dbReference>